<dbReference type="Gene3D" id="3.50.50.60">
    <property type="entry name" value="FAD/NAD(P)-binding domain"/>
    <property type="match status" value="1"/>
</dbReference>
<evidence type="ECO:0000259" key="4">
    <source>
        <dbReference type="Pfam" id="PF00732"/>
    </source>
</evidence>
<dbReference type="GO" id="GO:0050660">
    <property type="term" value="F:flavin adenine dinucleotide binding"/>
    <property type="evidence" value="ECO:0007669"/>
    <property type="project" value="InterPro"/>
</dbReference>
<dbReference type="EMBL" id="JAFJYH010000138">
    <property type="protein sequence ID" value="KAG4418073.1"/>
    <property type="molecule type" value="Genomic_DNA"/>
</dbReference>
<dbReference type="Gene3D" id="3.30.560.10">
    <property type="entry name" value="Glucose Oxidase, domain 3"/>
    <property type="match status" value="1"/>
</dbReference>
<keyword evidence="2" id="KW-0285">Flavoprotein</keyword>
<dbReference type="InterPro" id="IPR000172">
    <property type="entry name" value="GMC_OxRdtase_N"/>
</dbReference>
<keyword evidence="7" id="KW-1185">Reference proteome</keyword>
<dbReference type="PANTHER" id="PTHR11552">
    <property type="entry name" value="GLUCOSE-METHANOL-CHOLINE GMC OXIDOREDUCTASE"/>
    <property type="match status" value="1"/>
</dbReference>
<dbReference type="SUPFAM" id="SSF54373">
    <property type="entry name" value="FAD-linked reductases, C-terminal domain"/>
    <property type="match status" value="1"/>
</dbReference>
<keyword evidence="2" id="KW-0274">FAD</keyword>
<evidence type="ECO:0000256" key="1">
    <source>
        <dbReference type="ARBA" id="ARBA00010790"/>
    </source>
</evidence>
<feature type="domain" description="Glucose-methanol-choline oxidoreductase N-terminal" evidence="4">
    <location>
        <begin position="130"/>
        <end position="379"/>
    </location>
</feature>
<dbReference type="GO" id="GO:0016614">
    <property type="term" value="F:oxidoreductase activity, acting on CH-OH group of donors"/>
    <property type="evidence" value="ECO:0007669"/>
    <property type="project" value="InterPro"/>
</dbReference>
<evidence type="ECO:0000259" key="5">
    <source>
        <dbReference type="Pfam" id="PF05199"/>
    </source>
</evidence>
<evidence type="ECO:0000313" key="6">
    <source>
        <dbReference type="EMBL" id="KAG4418073.1"/>
    </source>
</evidence>
<gene>
    <name evidence="6" type="ORF">IFR04_008810</name>
</gene>
<comment type="similarity">
    <text evidence="1">Belongs to the GMC oxidoreductase family.</text>
</comment>
<dbReference type="PANTHER" id="PTHR11552:SF100">
    <property type="entry name" value="DEHYDROGENASE, PUTATIVE (AFU_ORTHOLOGUE AFUA_5G00630)-RELATED"/>
    <property type="match status" value="1"/>
</dbReference>
<dbReference type="SUPFAM" id="SSF51905">
    <property type="entry name" value="FAD/NAD(P)-binding domain"/>
    <property type="match status" value="1"/>
</dbReference>
<dbReference type="Proteomes" id="UP000664132">
    <property type="component" value="Unassembled WGS sequence"/>
</dbReference>
<dbReference type="InterPro" id="IPR036188">
    <property type="entry name" value="FAD/NAD-bd_sf"/>
</dbReference>
<dbReference type="Pfam" id="PF00732">
    <property type="entry name" value="GMC_oxred_N"/>
    <property type="match status" value="1"/>
</dbReference>
<proteinExistence type="inferred from homology"/>
<protein>
    <submittedName>
        <fullName evidence="6">Uncharacterized protein</fullName>
    </submittedName>
</protein>
<sequence>MAFQTVKYLLLLGITLTSALPAGEPRQASDAAEYEYIVVGSGAGGGPLASRLAMEGHSVLLIEAGDDQSNNPNTTVPIFQTLVSGDEQLRWDFFVNHYQDQTRAKKDPKYVYDTPSGLYTGLTPPAGATDKGILYPRAGTLGGCVTHNALIFITAHDSDWDNIASVTGDSSWSASNMEQYLDKLYEWQYVQPTDPTILLRDTQLVRQLAGGAGVISPGLDLLKPEVGLANALLNDPNARVPNRDSTTGFYPIPLIMKGGTRKSVRERIKDVVAQGKPLTVKTNTFVTKVDFDTSGDVPKATGVQYLEGSHLYRASPLSGGKGTHGSVKATKEVILAGGVYNTVQMLKLSGIGPKSELESFGIEVLHDSPGVGTNMQDRYEIGLNVQHDKDFSILEGCTLDAKPHDECYKQWVNNPDLGVLAARGTYSTDGLAATMVAHSDYADNSDVDMFIFGSPANFTGYFPQWYDHIVDKHNFYSWYTLKAHTRNTAGTVKLRSADPLDVPQIDFNYFDTGTTSNGADQKDLNSMIQALKMSRQALSKYNTDIVLNLLPGSPFKEFFPGPEVQTDEELGEYIKNRAWGHHASCTNPIGADNDPNAVLDSKFRVRGVSGLRVVDASSFPKIPGVFITAPILVMSEKAADTILNGD</sequence>
<evidence type="ECO:0000256" key="3">
    <source>
        <dbReference type="SAM" id="SignalP"/>
    </source>
</evidence>
<comment type="caution">
    <text evidence="6">The sequence shown here is derived from an EMBL/GenBank/DDBJ whole genome shotgun (WGS) entry which is preliminary data.</text>
</comment>
<dbReference type="PIRSF" id="PIRSF000137">
    <property type="entry name" value="Alcohol_oxidase"/>
    <property type="match status" value="1"/>
</dbReference>
<keyword evidence="3" id="KW-0732">Signal</keyword>
<reference evidence="6" key="1">
    <citation type="submission" date="2021-02" db="EMBL/GenBank/DDBJ databases">
        <title>Genome sequence Cadophora malorum strain M34.</title>
        <authorList>
            <person name="Stefanovic E."/>
            <person name="Vu D."/>
            <person name="Scully C."/>
            <person name="Dijksterhuis J."/>
            <person name="Roader J."/>
            <person name="Houbraken J."/>
        </authorList>
    </citation>
    <scope>NUCLEOTIDE SEQUENCE</scope>
    <source>
        <strain evidence="6">M34</strain>
    </source>
</reference>
<dbReference type="InterPro" id="IPR012132">
    <property type="entry name" value="GMC_OxRdtase"/>
</dbReference>
<evidence type="ECO:0000313" key="7">
    <source>
        <dbReference type="Proteomes" id="UP000664132"/>
    </source>
</evidence>
<accession>A0A8H7TFW9</accession>
<feature type="chain" id="PRO_5034671076" evidence="3">
    <location>
        <begin position="20"/>
        <end position="646"/>
    </location>
</feature>
<organism evidence="6 7">
    <name type="scientific">Cadophora malorum</name>
    <dbReference type="NCBI Taxonomy" id="108018"/>
    <lineage>
        <taxon>Eukaryota</taxon>
        <taxon>Fungi</taxon>
        <taxon>Dikarya</taxon>
        <taxon>Ascomycota</taxon>
        <taxon>Pezizomycotina</taxon>
        <taxon>Leotiomycetes</taxon>
        <taxon>Helotiales</taxon>
        <taxon>Ploettnerulaceae</taxon>
        <taxon>Cadophora</taxon>
    </lineage>
</organism>
<feature type="domain" description="Glucose-methanol-choline oxidoreductase C-terminal" evidence="5">
    <location>
        <begin position="489"/>
        <end position="634"/>
    </location>
</feature>
<dbReference type="OrthoDB" id="269227at2759"/>
<dbReference type="AlphaFoldDB" id="A0A8H7TFW9"/>
<name>A0A8H7TFW9_9HELO</name>
<dbReference type="InterPro" id="IPR007867">
    <property type="entry name" value="GMC_OxRtase_C"/>
</dbReference>
<feature type="binding site" evidence="2">
    <location>
        <position position="286"/>
    </location>
    <ligand>
        <name>FAD</name>
        <dbReference type="ChEBI" id="CHEBI:57692"/>
    </ligand>
</feature>
<evidence type="ECO:0000256" key="2">
    <source>
        <dbReference type="PIRSR" id="PIRSR000137-2"/>
    </source>
</evidence>
<comment type="cofactor">
    <cofactor evidence="2">
        <name>FAD</name>
        <dbReference type="ChEBI" id="CHEBI:57692"/>
    </cofactor>
</comment>
<dbReference type="Pfam" id="PF05199">
    <property type="entry name" value="GMC_oxred_C"/>
    <property type="match status" value="1"/>
</dbReference>
<feature type="signal peptide" evidence="3">
    <location>
        <begin position="1"/>
        <end position="19"/>
    </location>
</feature>